<keyword evidence="3" id="KW-0342">GTP-binding</keyword>
<name>A0A6P6NFH1_CARAU</name>
<dbReference type="InterPro" id="IPR045058">
    <property type="entry name" value="GIMA/IAN/Toc"/>
</dbReference>
<dbReference type="Gene3D" id="3.40.50.300">
    <property type="entry name" value="P-loop containing nucleotide triphosphate hydrolases"/>
    <property type="match status" value="3"/>
</dbReference>
<dbReference type="InterPro" id="IPR006703">
    <property type="entry name" value="G_AIG1"/>
</dbReference>
<dbReference type="PANTHER" id="PTHR10903:SF107">
    <property type="entry name" value="GTPASE IMAP FAMILY MEMBER 4-LIKE-RELATED"/>
    <property type="match status" value="1"/>
</dbReference>
<dbReference type="FunFam" id="3.40.50.300:FF:001809">
    <property type="entry name" value="Si:ch1073-365p7.2"/>
    <property type="match status" value="3"/>
</dbReference>
<dbReference type="GO" id="GO:0005525">
    <property type="term" value="F:GTP binding"/>
    <property type="evidence" value="ECO:0007669"/>
    <property type="project" value="UniProtKB-KW"/>
</dbReference>
<dbReference type="SUPFAM" id="SSF52540">
    <property type="entry name" value="P-loop containing nucleoside triphosphate hydrolases"/>
    <property type="match status" value="3"/>
</dbReference>
<feature type="domain" description="AIG1-type G" evidence="4">
    <location>
        <begin position="7"/>
        <end position="205"/>
    </location>
</feature>
<dbReference type="AlphaFoldDB" id="A0A6P6NFH1"/>
<evidence type="ECO:0000313" key="6">
    <source>
        <dbReference type="RefSeq" id="XP_026106916.1"/>
    </source>
</evidence>
<proteinExistence type="inferred from homology"/>
<reference evidence="6" key="1">
    <citation type="submission" date="2025-08" db="UniProtKB">
        <authorList>
            <consortium name="RefSeq"/>
        </authorList>
    </citation>
    <scope>IDENTIFICATION</scope>
    <source>
        <strain evidence="6">Wakin</strain>
        <tissue evidence="6">Muscle</tissue>
    </source>
</reference>
<evidence type="ECO:0000256" key="3">
    <source>
        <dbReference type="ARBA" id="ARBA00023134"/>
    </source>
</evidence>
<dbReference type="OrthoDB" id="9982588at2759"/>
<feature type="domain" description="AIG1-type G" evidence="4">
    <location>
        <begin position="470"/>
        <end position="669"/>
    </location>
</feature>
<dbReference type="GeneID" id="113078818"/>
<dbReference type="Proteomes" id="UP000515129">
    <property type="component" value="Unplaced"/>
</dbReference>
<dbReference type="PANTHER" id="PTHR10903">
    <property type="entry name" value="GTPASE, IMAP FAMILY MEMBER-RELATED"/>
    <property type="match status" value="1"/>
</dbReference>
<dbReference type="KEGG" id="caua:113078818"/>
<accession>A0A6P6NFH1</accession>
<dbReference type="RefSeq" id="XP_026106916.1">
    <property type="nucleotide sequence ID" value="XM_026251131.1"/>
</dbReference>
<organism evidence="5 6">
    <name type="scientific">Carassius auratus</name>
    <name type="common">Goldfish</name>
    <dbReference type="NCBI Taxonomy" id="7957"/>
    <lineage>
        <taxon>Eukaryota</taxon>
        <taxon>Metazoa</taxon>
        <taxon>Chordata</taxon>
        <taxon>Craniata</taxon>
        <taxon>Vertebrata</taxon>
        <taxon>Euteleostomi</taxon>
        <taxon>Actinopterygii</taxon>
        <taxon>Neopterygii</taxon>
        <taxon>Teleostei</taxon>
        <taxon>Ostariophysi</taxon>
        <taxon>Cypriniformes</taxon>
        <taxon>Cyprinidae</taxon>
        <taxon>Cyprininae</taxon>
        <taxon>Carassius</taxon>
    </lineage>
</organism>
<evidence type="ECO:0000259" key="4">
    <source>
        <dbReference type="PROSITE" id="PS51720"/>
    </source>
</evidence>
<gene>
    <name evidence="6" type="primary">LOC113078818</name>
</gene>
<keyword evidence="2" id="KW-0547">Nucleotide-binding</keyword>
<comment type="similarity">
    <text evidence="1">Belongs to the TRAFAC class TrmE-Era-EngA-EngB-Septin-like GTPase superfamily. AIG1/Toc34/Toc159-like paraseptin GTPase family. IAN subfamily.</text>
</comment>
<protein>
    <submittedName>
        <fullName evidence="6">GTPase IMAP family member 8-like</fullName>
    </submittedName>
</protein>
<dbReference type="CDD" id="cd01852">
    <property type="entry name" value="AIG1"/>
    <property type="match status" value="1"/>
</dbReference>
<keyword evidence="5" id="KW-1185">Reference proteome</keyword>
<evidence type="ECO:0000313" key="5">
    <source>
        <dbReference type="Proteomes" id="UP000515129"/>
    </source>
</evidence>
<feature type="domain" description="AIG1-type G" evidence="4">
    <location>
        <begin position="236"/>
        <end position="435"/>
    </location>
</feature>
<evidence type="ECO:0000256" key="1">
    <source>
        <dbReference type="ARBA" id="ARBA00008535"/>
    </source>
</evidence>
<dbReference type="PROSITE" id="PS51720">
    <property type="entry name" value="G_AIG1"/>
    <property type="match status" value="3"/>
</dbReference>
<dbReference type="Pfam" id="PF04548">
    <property type="entry name" value="AIG1"/>
    <property type="match status" value="3"/>
</dbReference>
<sequence>MMNLSSFGELRIVLLGQKNVGKSSAGNTILSKREFDLRENVHCAEACSEIAGTKITVVDTPGWWGNLPFEENPELYKQEIILSVTKCPPGPHVLLLVLNVETPFKENEKDILCENIKCFGEEVWRYTIVLFTCGDQPGSITTQQFIENESEVQWLMKKCGNRYHELNTKNWGEGSQVTELLKKIQEMVEGNRGRHYEINRETLQHVEEMRREQNKKANERRMKIQQLKDKTRTTGLSELRMVLLGYYGSGKSSAGNTILGKSVFDSKRSLTSVVREGDVAGRHVTVVETPGRRRNYSSKYTPRLYKDEIVLSSSHCPPGPHAFLLVIRVDVSFTEVYRKAVEEHVALLGLNVWDHMIVLFTFGDWLRDTSIELFIESEGEALQWIIDKCGNRYHVFNNKNTDDGNQVTELFEKIEEMVAGNRARCFRIDNQHLKDVQDRRMKVEKIVKHMQDEVQKINEFRHSKSGDSKLSQMRLVLLGSGCSVKSLTRNTILGRKAFNRKRSEENLKENGEVSGRKLTVVHTPGFEKDYLTEKRLEDAKLNILRSVTESSTGTHAFIVVQSVDSSFAEEEKSALLKIMEPLGDRVWNHILVLFTVGEELGETPIELFIASEGDTLQWLIEKCGNRYHVLNTKNWSDGSQVTELLEKIEEMVAANRGQHYEIDRETLQCVEEKRKAEKRRMNIQQLEYETENVMVGRTDPLPRRRARSMDIPITNISEVCNPSSGGSAYVSMSVSSKETPEKFNFSKSLCSQITSGWESLNSIPDSDEEPDLE</sequence>
<dbReference type="InterPro" id="IPR027417">
    <property type="entry name" value="P-loop_NTPase"/>
</dbReference>
<evidence type="ECO:0000256" key="2">
    <source>
        <dbReference type="ARBA" id="ARBA00022741"/>
    </source>
</evidence>